<keyword evidence="3" id="KW-0812">Transmembrane</keyword>
<dbReference type="InterPro" id="IPR020846">
    <property type="entry name" value="MFS_dom"/>
</dbReference>
<dbReference type="PANTHER" id="PTHR43124">
    <property type="entry name" value="PURINE EFFLUX PUMP PBUE"/>
    <property type="match status" value="1"/>
</dbReference>
<dbReference type="InterPro" id="IPR036259">
    <property type="entry name" value="MFS_trans_sf"/>
</dbReference>
<feature type="domain" description="Major facilitator superfamily (MFS) profile" evidence="6">
    <location>
        <begin position="5"/>
        <end position="392"/>
    </location>
</feature>
<organism evidence="7 8">
    <name type="scientific">Nonomuraea phyllanthi</name>
    <dbReference type="NCBI Taxonomy" id="2219224"/>
    <lineage>
        <taxon>Bacteria</taxon>
        <taxon>Bacillati</taxon>
        <taxon>Actinomycetota</taxon>
        <taxon>Actinomycetes</taxon>
        <taxon>Streptosporangiales</taxon>
        <taxon>Streptosporangiaceae</taxon>
        <taxon>Nonomuraea</taxon>
    </lineage>
</organism>
<accession>A0A5C4WK91</accession>
<evidence type="ECO:0000256" key="3">
    <source>
        <dbReference type="ARBA" id="ARBA00022692"/>
    </source>
</evidence>
<keyword evidence="4" id="KW-1133">Transmembrane helix</keyword>
<dbReference type="GO" id="GO:0005886">
    <property type="term" value="C:plasma membrane"/>
    <property type="evidence" value="ECO:0007669"/>
    <property type="project" value="UniProtKB-SubCell"/>
</dbReference>
<dbReference type="Proteomes" id="UP000312512">
    <property type="component" value="Unassembled WGS sequence"/>
</dbReference>
<keyword evidence="8" id="KW-1185">Reference proteome</keyword>
<comment type="caution">
    <text evidence="7">The sequence shown here is derived from an EMBL/GenBank/DDBJ whole genome shotgun (WGS) entry which is preliminary data.</text>
</comment>
<comment type="subcellular location">
    <subcellularLocation>
        <location evidence="1">Cell membrane</location>
        <topology evidence="1">Multi-pass membrane protein</topology>
    </subcellularLocation>
</comment>
<dbReference type="InterPro" id="IPR011701">
    <property type="entry name" value="MFS"/>
</dbReference>
<protein>
    <submittedName>
        <fullName evidence="7">MFS transporter</fullName>
    </submittedName>
</protein>
<evidence type="ECO:0000259" key="6">
    <source>
        <dbReference type="PROSITE" id="PS50850"/>
    </source>
</evidence>
<evidence type="ECO:0000313" key="7">
    <source>
        <dbReference type="EMBL" id="KAB8194273.1"/>
    </source>
</evidence>
<evidence type="ECO:0000313" key="8">
    <source>
        <dbReference type="Proteomes" id="UP000312512"/>
    </source>
</evidence>
<dbReference type="Pfam" id="PF07690">
    <property type="entry name" value="MFS_1"/>
    <property type="match status" value="1"/>
</dbReference>
<dbReference type="RefSeq" id="WP_139631887.1">
    <property type="nucleotide sequence ID" value="NZ_VDLX02000006.1"/>
</dbReference>
<dbReference type="SUPFAM" id="SSF103473">
    <property type="entry name" value="MFS general substrate transporter"/>
    <property type="match status" value="1"/>
</dbReference>
<keyword evidence="5" id="KW-0472">Membrane</keyword>
<proteinExistence type="predicted"/>
<dbReference type="InterPro" id="IPR050189">
    <property type="entry name" value="MFS_Efflux_Transporters"/>
</dbReference>
<dbReference type="PROSITE" id="PS50850">
    <property type="entry name" value="MFS"/>
    <property type="match status" value="1"/>
</dbReference>
<gene>
    <name evidence="7" type="ORF">FH608_019135</name>
</gene>
<reference evidence="7 8" key="1">
    <citation type="submission" date="2019-10" db="EMBL/GenBank/DDBJ databases">
        <title>Nonomuraea sp. nov., isolated from Phyllanthus amarus.</title>
        <authorList>
            <person name="Klykleung N."/>
            <person name="Tanasupawat S."/>
        </authorList>
    </citation>
    <scope>NUCLEOTIDE SEQUENCE [LARGE SCALE GENOMIC DNA]</scope>
    <source>
        <strain evidence="7 8">PA1-10</strain>
    </source>
</reference>
<evidence type="ECO:0000256" key="1">
    <source>
        <dbReference type="ARBA" id="ARBA00004651"/>
    </source>
</evidence>
<name>A0A5C4WK91_9ACTN</name>
<sequence length="408" mass="39367">MNVRITAVVLAAGVAASTALGEFIPFLTVVGEEFTLPPATVGWLSSAITVVAAAACLPLGLWLDPRPLRGIFMAALAVLGAAGSMAAVTGDAVMLAALRLAQAAGYAVVMIAGPGLLARLLTGRARRGALALWGLCIPAGLALANTAGALAAAAGWRATIAGVGALTMGVAALAGTLPRDAAPTVSPGLAPADVQRFRPAPAGTPKAAVAALAAGFAMIATVGVCVVTVLPAFLTTELRLPGSTAGLLAAVVAAASVPGSLAAGAALRAGTAPGRLIGAALLMVPAGAGTFLPVPAPAPVAAALVALCAAAVLGLNGLAVSAVFAALPAVAGARTAWAIGAVTQAGSLGTFLGPPLYVRLADTGSWSTAFAVTAALVAAGVACAKTAQARGIDSGDRSALRRDAGERD</sequence>
<dbReference type="GO" id="GO:0022857">
    <property type="term" value="F:transmembrane transporter activity"/>
    <property type="evidence" value="ECO:0007669"/>
    <property type="project" value="InterPro"/>
</dbReference>
<dbReference type="AlphaFoldDB" id="A0A5C4WK91"/>
<dbReference type="Gene3D" id="1.20.1250.20">
    <property type="entry name" value="MFS general substrate transporter like domains"/>
    <property type="match status" value="1"/>
</dbReference>
<dbReference type="OrthoDB" id="3544540at2"/>
<keyword evidence="2" id="KW-1003">Cell membrane</keyword>
<evidence type="ECO:0000256" key="5">
    <source>
        <dbReference type="ARBA" id="ARBA00023136"/>
    </source>
</evidence>
<dbReference type="EMBL" id="VDLX02000006">
    <property type="protein sequence ID" value="KAB8194273.1"/>
    <property type="molecule type" value="Genomic_DNA"/>
</dbReference>
<evidence type="ECO:0000256" key="2">
    <source>
        <dbReference type="ARBA" id="ARBA00022475"/>
    </source>
</evidence>
<evidence type="ECO:0000256" key="4">
    <source>
        <dbReference type="ARBA" id="ARBA00022989"/>
    </source>
</evidence>
<dbReference type="PANTHER" id="PTHR43124:SF3">
    <property type="entry name" value="CHLORAMPHENICOL EFFLUX PUMP RV0191"/>
    <property type="match status" value="1"/>
</dbReference>